<evidence type="ECO:0000313" key="1">
    <source>
        <dbReference type="EMBL" id="TGY67306.1"/>
    </source>
</evidence>
<keyword evidence="2" id="KW-1185">Reference proteome</keyword>
<name>A0AC61RBL9_9FIRM</name>
<dbReference type="EMBL" id="SRYG01000001">
    <property type="protein sequence ID" value="TGY67306.1"/>
    <property type="molecule type" value="Genomic_DNA"/>
</dbReference>
<gene>
    <name evidence="1" type="ORF">E5336_00585</name>
</gene>
<comment type="caution">
    <text evidence="1">The sequence shown here is derived from an EMBL/GenBank/DDBJ whole genome shotgun (WGS) entry which is preliminary data.</text>
</comment>
<evidence type="ECO:0000313" key="2">
    <source>
        <dbReference type="Proteomes" id="UP000308836"/>
    </source>
</evidence>
<accession>A0AC61RBL9</accession>
<sequence length="271" mass="29717">MQNAQLEKHANNIRQDIIIETHSAQSGHPGGSLGATDLITSLYFEEMDITKDNLDTTDRDRFVLSKGHASPALYGVLAEKGFLDKELLPTFRHLGSPLQGHPSMRYLKGVDMSTGSLGQGISTAVGMALANKLDQNGHRVYALLGDGECQEGEVWEATMSASHYGLDNLCMIVDNNDLQIDGHVHDVMSVYPLDEKFKAFGCYVECIDGHDFDQIRDAFAKARQNKGKPTVIIAKTVKGKGVSFMENKVNWHGVAPNSDEKEAALKELEAK</sequence>
<proteinExistence type="predicted"/>
<protein>
    <submittedName>
        <fullName evidence="1">Transketolase</fullName>
    </submittedName>
</protein>
<dbReference type="Proteomes" id="UP000308836">
    <property type="component" value="Unassembled WGS sequence"/>
</dbReference>
<reference evidence="1" key="1">
    <citation type="submission" date="2019-04" db="EMBL/GenBank/DDBJ databases">
        <title>Microbes associate with the intestines of laboratory mice.</title>
        <authorList>
            <person name="Navarre W."/>
            <person name="Wong E."/>
            <person name="Huang K."/>
            <person name="Tropini C."/>
            <person name="Ng K."/>
            <person name="Yu B."/>
        </authorList>
    </citation>
    <scope>NUCLEOTIDE SEQUENCE</scope>
    <source>
        <strain evidence="1">NM09_H32</strain>
    </source>
</reference>
<organism evidence="1 2">
    <name type="scientific">Dubosiella muris</name>
    <dbReference type="NCBI Taxonomy" id="3038133"/>
    <lineage>
        <taxon>Bacteria</taxon>
        <taxon>Bacillati</taxon>
        <taxon>Bacillota</taxon>
        <taxon>Erysipelotrichia</taxon>
        <taxon>Erysipelotrichales</taxon>
        <taxon>Erysipelotrichaceae</taxon>
        <taxon>Dubosiella</taxon>
    </lineage>
</organism>